<keyword evidence="9" id="KW-1185">Reference proteome</keyword>
<dbReference type="Proteomes" id="UP000737018">
    <property type="component" value="Unassembled WGS sequence"/>
</dbReference>
<comment type="subcellular location">
    <subcellularLocation>
        <location evidence="1">Nucleus</location>
    </subcellularLocation>
</comment>
<dbReference type="GO" id="GO:0005634">
    <property type="term" value="C:nucleus"/>
    <property type="evidence" value="ECO:0007669"/>
    <property type="project" value="UniProtKB-SubCell"/>
</dbReference>
<proteinExistence type="predicted"/>
<accession>A0A8J4Q8N1</accession>
<evidence type="ECO:0000256" key="6">
    <source>
        <dbReference type="SAM" id="MobiDB-lite"/>
    </source>
</evidence>
<gene>
    <name evidence="8" type="ORF">CMV_028639</name>
</gene>
<dbReference type="PANTHER" id="PTHR31194:SF187">
    <property type="entry name" value="ETHYLENE-RESPONSIVE TRANSCRIPTION FACTOR ERF118-LIKE"/>
    <property type="match status" value="1"/>
</dbReference>
<reference evidence="8" key="1">
    <citation type="submission" date="2020-03" db="EMBL/GenBank/DDBJ databases">
        <title>Castanea mollissima Vanexum genome sequencing.</title>
        <authorList>
            <person name="Staton M."/>
        </authorList>
    </citation>
    <scope>NUCLEOTIDE SEQUENCE</scope>
    <source>
        <tissue evidence="8">Leaf</tissue>
    </source>
</reference>
<dbReference type="CDD" id="cd00018">
    <property type="entry name" value="AP2"/>
    <property type="match status" value="1"/>
</dbReference>
<protein>
    <recommendedName>
        <fullName evidence="7">AP2/ERF domain-containing protein</fullName>
    </recommendedName>
</protein>
<keyword evidence="4" id="KW-0804">Transcription</keyword>
<feature type="domain" description="AP2/ERF" evidence="7">
    <location>
        <begin position="100"/>
        <end position="165"/>
    </location>
</feature>
<dbReference type="OrthoDB" id="1276482at2759"/>
<dbReference type="InterPro" id="IPR050913">
    <property type="entry name" value="AP2/ERF_ERF"/>
</dbReference>
<sequence length="264" mass="29809">MRKIRIIYSDPYATESSSDDEEEKYEFKDESKGGKRNVKEIFLPGLQHDSYADTCPQHNSSKCKQKISISNQLCKDMEVGETSTSNEFIYKNKVGKSSSIYKGVRLRSSGKYGSEITNPIEGCRVWLGTFNTEIEAAVAYKKRSVEFERLQWLEKNKNSLSTNVNAISEECKDLFSNPFSPSSVLEVSTPAILGNGLGYSIKEEGSVDTNLEEEQSFLDFMDDIDAYPTLGDECGDLYALPPFDFEFATRDFSWIDKVLNLTSQ</sequence>
<dbReference type="SMART" id="SM00380">
    <property type="entry name" value="AP2"/>
    <property type="match status" value="1"/>
</dbReference>
<dbReference type="InterPro" id="IPR001471">
    <property type="entry name" value="AP2/ERF_dom"/>
</dbReference>
<dbReference type="AlphaFoldDB" id="A0A8J4Q8N1"/>
<evidence type="ECO:0000256" key="2">
    <source>
        <dbReference type="ARBA" id="ARBA00023015"/>
    </source>
</evidence>
<keyword evidence="3" id="KW-0238">DNA-binding</keyword>
<dbReference type="Gene3D" id="3.30.730.10">
    <property type="entry name" value="AP2/ERF domain"/>
    <property type="match status" value="1"/>
</dbReference>
<evidence type="ECO:0000256" key="5">
    <source>
        <dbReference type="ARBA" id="ARBA00023242"/>
    </source>
</evidence>
<dbReference type="GO" id="GO:0003677">
    <property type="term" value="F:DNA binding"/>
    <property type="evidence" value="ECO:0007669"/>
    <property type="project" value="UniProtKB-KW"/>
</dbReference>
<feature type="region of interest" description="Disordered" evidence="6">
    <location>
        <begin position="12"/>
        <end position="32"/>
    </location>
</feature>
<evidence type="ECO:0000313" key="8">
    <source>
        <dbReference type="EMBL" id="KAF3944946.1"/>
    </source>
</evidence>
<keyword evidence="2" id="KW-0805">Transcription regulation</keyword>
<dbReference type="PROSITE" id="PS51032">
    <property type="entry name" value="AP2_ERF"/>
    <property type="match status" value="1"/>
</dbReference>
<comment type="caution">
    <text evidence="8">The sequence shown here is derived from an EMBL/GenBank/DDBJ whole genome shotgun (WGS) entry which is preliminary data.</text>
</comment>
<evidence type="ECO:0000313" key="9">
    <source>
        <dbReference type="Proteomes" id="UP000737018"/>
    </source>
</evidence>
<evidence type="ECO:0000256" key="3">
    <source>
        <dbReference type="ARBA" id="ARBA00023125"/>
    </source>
</evidence>
<dbReference type="InterPro" id="IPR016177">
    <property type="entry name" value="DNA-bd_dom_sf"/>
</dbReference>
<dbReference type="PANTHER" id="PTHR31194">
    <property type="entry name" value="SHN SHINE , DNA BINDING / TRANSCRIPTION FACTOR"/>
    <property type="match status" value="1"/>
</dbReference>
<keyword evidence="5" id="KW-0539">Nucleus</keyword>
<name>A0A8J4Q8N1_9ROSI</name>
<evidence type="ECO:0000256" key="1">
    <source>
        <dbReference type="ARBA" id="ARBA00004123"/>
    </source>
</evidence>
<dbReference type="EMBL" id="JRKL02012520">
    <property type="protein sequence ID" value="KAF3944946.1"/>
    <property type="molecule type" value="Genomic_DNA"/>
</dbReference>
<dbReference type="InterPro" id="IPR036955">
    <property type="entry name" value="AP2/ERF_dom_sf"/>
</dbReference>
<evidence type="ECO:0000259" key="7">
    <source>
        <dbReference type="PROSITE" id="PS51032"/>
    </source>
</evidence>
<evidence type="ECO:0000256" key="4">
    <source>
        <dbReference type="ARBA" id="ARBA00023163"/>
    </source>
</evidence>
<dbReference type="GO" id="GO:0003700">
    <property type="term" value="F:DNA-binding transcription factor activity"/>
    <property type="evidence" value="ECO:0007669"/>
    <property type="project" value="InterPro"/>
</dbReference>
<dbReference type="SUPFAM" id="SSF54171">
    <property type="entry name" value="DNA-binding domain"/>
    <property type="match status" value="1"/>
</dbReference>
<dbReference type="PRINTS" id="PR00367">
    <property type="entry name" value="ETHRSPELEMNT"/>
</dbReference>
<organism evidence="8 9">
    <name type="scientific">Castanea mollissima</name>
    <name type="common">Chinese chestnut</name>
    <dbReference type="NCBI Taxonomy" id="60419"/>
    <lineage>
        <taxon>Eukaryota</taxon>
        <taxon>Viridiplantae</taxon>
        <taxon>Streptophyta</taxon>
        <taxon>Embryophyta</taxon>
        <taxon>Tracheophyta</taxon>
        <taxon>Spermatophyta</taxon>
        <taxon>Magnoliopsida</taxon>
        <taxon>eudicotyledons</taxon>
        <taxon>Gunneridae</taxon>
        <taxon>Pentapetalae</taxon>
        <taxon>rosids</taxon>
        <taxon>fabids</taxon>
        <taxon>Fagales</taxon>
        <taxon>Fagaceae</taxon>
        <taxon>Castanea</taxon>
    </lineage>
</organism>